<comment type="cofactor">
    <cofactor evidence="2 11">
        <name>NAD(+)</name>
        <dbReference type="ChEBI" id="CHEBI:57540"/>
    </cofactor>
</comment>
<evidence type="ECO:0000313" key="12">
    <source>
        <dbReference type="EMBL" id="BAN89984.1"/>
    </source>
</evidence>
<evidence type="ECO:0000313" key="13">
    <source>
        <dbReference type="Proteomes" id="UP000016887"/>
    </source>
</evidence>
<dbReference type="InterPro" id="IPR036982">
    <property type="entry name" value="Deoxyhypusine_synthase_sf"/>
</dbReference>
<dbReference type="Gene3D" id="3.40.910.10">
    <property type="entry name" value="Deoxyhypusine synthase"/>
    <property type="match status" value="1"/>
</dbReference>
<dbReference type="STRING" id="1198449.ACAM_0515"/>
<comment type="similarity">
    <text evidence="5 11">Belongs to the deoxyhypusine synthase family.</text>
</comment>
<dbReference type="NCBIfam" id="NF002294">
    <property type="entry name" value="PRK01221.1"/>
    <property type="match status" value="1"/>
</dbReference>
<keyword evidence="9 11" id="KW-0386">Hypusine biosynthesis</keyword>
<dbReference type="EMBL" id="AP012489">
    <property type="protein sequence ID" value="BAN89984.1"/>
    <property type="molecule type" value="Genomic_DNA"/>
</dbReference>
<comment type="function">
    <text evidence="3 11">Catalyzes the NAD-dependent oxidative cleavage of spermidine and the subsequent transfer of the butylamine moiety of spermidine to the epsilon-amino group of a specific lysine residue of the eIF-5A precursor protein to form the intermediate deoxyhypusine residue.</text>
</comment>
<dbReference type="eggNOG" id="arCOG04142">
    <property type="taxonomic scope" value="Archaea"/>
</dbReference>
<dbReference type="KEGG" id="acj:ACAM_0515"/>
<reference evidence="12 13" key="1">
    <citation type="journal article" date="2013" name="Appl. Environ. Microbiol.">
        <title>Variation of the Virus-Related Elements within Syntenic Genomes of the Hyperthermophilic Archaeon Aeropyrum.</title>
        <authorList>
            <person name="Daifuku T."/>
            <person name="Yoshida T."/>
            <person name="Kitamura T."/>
            <person name="Kawaichi S."/>
            <person name="Inoue T."/>
            <person name="Nomura K."/>
            <person name="Yoshida Y."/>
            <person name="Kuno S."/>
            <person name="Sako Y."/>
        </authorList>
    </citation>
    <scope>NUCLEOTIDE SEQUENCE [LARGE SCALE GENOMIC DNA]</scope>
    <source>
        <strain evidence="12 13">SY1</strain>
    </source>
</reference>
<evidence type="ECO:0000256" key="4">
    <source>
        <dbReference type="ARBA" id="ARBA00005041"/>
    </source>
</evidence>
<dbReference type="PANTHER" id="PTHR11703:SF0">
    <property type="entry name" value="DEOXYHYPUSINE SYNTHASE"/>
    <property type="match status" value="1"/>
</dbReference>
<dbReference type="Proteomes" id="UP000016887">
    <property type="component" value="Chromosome"/>
</dbReference>
<name>U3TF68_9CREN</name>
<evidence type="ECO:0000256" key="3">
    <source>
        <dbReference type="ARBA" id="ARBA00002823"/>
    </source>
</evidence>
<evidence type="ECO:0000256" key="1">
    <source>
        <dbReference type="ARBA" id="ARBA00000952"/>
    </source>
</evidence>
<dbReference type="AlphaFoldDB" id="U3TF68"/>
<evidence type="ECO:0000256" key="2">
    <source>
        <dbReference type="ARBA" id="ARBA00001911"/>
    </source>
</evidence>
<evidence type="ECO:0000256" key="5">
    <source>
        <dbReference type="ARBA" id="ARBA00009892"/>
    </source>
</evidence>
<dbReference type="GO" id="GO:0034038">
    <property type="term" value="F:deoxyhypusine synthase activity"/>
    <property type="evidence" value="ECO:0007669"/>
    <property type="project" value="UniProtKB-UniRule"/>
</dbReference>
<keyword evidence="13" id="KW-1185">Reference proteome</keyword>
<dbReference type="PANTHER" id="PTHR11703">
    <property type="entry name" value="DEOXYHYPUSINE SYNTHASE"/>
    <property type="match status" value="1"/>
</dbReference>
<feature type="active site" description="Nucleophile" evidence="11">
    <location>
        <position position="280"/>
    </location>
</feature>
<dbReference type="GO" id="GO:0005737">
    <property type="term" value="C:cytoplasm"/>
    <property type="evidence" value="ECO:0007669"/>
    <property type="project" value="TreeGrafter"/>
</dbReference>
<proteinExistence type="inferred from homology"/>
<gene>
    <name evidence="11 12" type="primary">dys</name>
    <name evidence="12" type="ORF">ACAM_0515</name>
</gene>
<accession>U3TF68</accession>
<keyword evidence="8 11" id="KW-0520">NAD</keyword>
<dbReference type="PATRIC" id="fig|1198449.6.peg.520"/>
<evidence type="ECO:0000256" key="10">
    <source>
        <dbReference type="ARBA" id="ARBA00039467"/>
    </source>
</evidence>
<evidence type="ECO:0000256" key="7">
    <source>
        <dbReference type="ARBA" id="ARBA00022679"/>
    </source>
</evidence>
<dbReference type="UniPathway" id="UPA00354"/>
<dbReference type="InterPro" id="IPR022899">
    <property type="entry name" value="Deoxyhypus_synthase_arc"/>
</dbReference>
<evidence type="ECO:0000256" key="6">
    <source>
        <dbReference type="ARBA" id="ARBA00012683"/>
    </source>
</evidence>
<evidence type="ECO:0000256" key="11">
    <source>
        <dbReference type="HAMAP-Rule" id="MF_00153"/>
    </source>
</evidence>
<protein>
    <recommendedName>
        <fullName evidence="10 11">Probable deoxyhypusine synthase</fullName>
        <shortName evidence="11">DHS</shortName>
        <ecNumber evidence="6 11">2.5.1.46</ecNumber>
    </recommendedName>
</protein>
<organism evidence="12 13">
    <name type="scientific">Aeropyrum camini SY1 = JCM 12091</name>
    <dbReference type="NCBI Taxonomy" id="1198449"/>
    <lineage>
        <taxon>Archaea</taxon>
        <taxon>Thermoproteota</taxon>
        <taxon>Thermoprotei</taxon>
        <taxon>Desulfurococcales</taxon>
        <taxon>Desulfurococcaceae</taxon>
        <taxon>Aeropyrum</taxon>
    </lineage>
</organism>
<dbReference type="EC" id="2.5.1.46" evidence="6 11"/>
<dbReference type="Pfam" id="PF01916">
    <property type="entry name" value="DS"/>
    <property type="match status" value="1"/>
</dbReference>
<sequence length="310" mass="33974">MEEVRDCRLEEGLTVDGLIGCYRGIHGFMAGHLAEAVEVLREGLGVSRVRILTFTGNLVATGLRGVIAQLIAGGLFNVVFTTTGALDHDIARFMGGRYLRGRFEADDVELHRRGVHRLGNVFIPVESYGPLVERFVRTLVERAAGERREWGVYELLRLAGELMEGDENSILAAAARRGVDVFVPGWPDGAFGTSLFMERQRGAGIAVDYFRDMTRLADIFFPQEGKAAALIVGGGISKHHAIWWSQFRGGLDYAIYVTTAVEYDGSLSGAHPREAVSWGKIKESSRRVVVYGDATITLPIIAYCLLHGCG</sequence>
<evidence type="ECO:0000256" key="8">
    <source>
        <dbReference type="ARBA" id="ARBA00023027"/>
    </source>
</evidence>
<dbReference type="SUPFAM" id="SSF52467">
    <property type="entry name" value="DHS-like NAD/FAD-binding domain"/>
    <property type="match status" value="1"/>
</dbReference>
<dbReference type="InterPro" id="IPR029035">
    <property type="entry name" value="DHS-like_NAD/FAD-binding_dom"/>
</dbReference>
<dbReference type="HAMAP" id="MF_00153">
    <property type="entry name" value="DHS"/>
    <property type="match status" value="1"/>
</dbReference>
<comment type="catalytic activity">
    <reaction evidence="1 11">
        <text>[eIF5A protein]-L-lysine + spermidine = [eIF5A protein]-deoxyhypusine + propane-1,3-diamine</text>
        <dbReference type="Rhea" id="RHEA:33299"/>
        <dbReference type="Rhea" id="RHEA-COMP:10143"/>
        <dbReference type="Rhea" id="RHEA-COMP:10144"/>
        <dbReference type="ChEBI" id="CHEBI:29969"/>
        <dbReference type="ChEBI" id="CHEBI:57484"/>
        <dbReference type="ChEBI" id="CHEBI:57834"/>
        <dbReference type="ChEBI" id="CHEBI:82657"/>
        <dbReference type="EC" id="2.5.1.46"/>
    </reaction>
</comment>
<dbReference type="GeneID" id="17109972"/>
<comment type="pathway">
    <text evidence="4 11">Protein modification; eIF5A hypusination.</text>
</comment>
<keyword evidence="7 11" id="KW-0808">Transferase</keyword>
<dbReference type="InterPro" id="IPR002773">
    <property type="entry name" value="Deoxyhypusine_synthase"/>
</dbReference>
<evidence type="ECO:0000256" key="9">
    <source>
        <dbReference type="ARBA" id="ARBA00023256"/>
    </source>
</evidence>
<dbReference type="RefSeq" id="WP_022541259.1">
    <property type="nucleotide sequence ID" value="NC_022521.1"/>
</dbReference>